<proteinExistence type="predicted"/>
<sequence>MFRIVVAGALALIVVSSAAEARPRLARAWPAPQTLRGRPPGCPHAFCGCGASLYLFGRIIPRLNLAAAWLAFARARPAPRMAAVRRHHVFVLVEQLEAGVWLAHDSNTGGGLTRLHARSLAGFIIVDPSGAK</sequence>
<organism evidence="2 3">
    <name type="scientific">Bradyrhizobium septentrionale</name>
    <dbReference type="NCBI Taxonomy" id="1404411"/>
    <lineage>
        <taxon>Bacteria</taxon>
        <taxon>Pseudomonadati</taxon>
        <taxon>Pseudomonadota</taxon>
        <taxon>Alphaproteobacteria</taxon>
        <taxon>Hyphomicrobiales</taxon>
        <taxon>Nitrobacteraceae</taxon>
        <taxon>Bradyrhizobium</taxon>
    </lineage>
</organism>
<protein>
    <submittedName>
        <fullName evidence="2">Uncharacterized protein</fullName>
    </submittedName>
</protein>
<keyword evidence="1" id="KW-0732">Signal</keyword>
<reference evidence="2" key="1">
    <citation type="journal article" date="2021" name="Int. J. Syst. Evol. Microbiol.">
        <title>Bradyrhizobium septentrionale sp. nov. (sv. septentrionale) and Bradyrhizobium quebecense sp. nov. (sv. septentrionale) associated with legumes native to Canada possess rearranged symbiosis genes and numerous insertion sequences.</title>
        <authorList>
            <person name="Bromfield E.S.P."/>
            <person name="Cloutier S."/>
        </authorList>
    </citation>
    <scope>NUCLEOTIDE SEQUENCE</scope>
    <source>
        <strain evidence="2">5S5</strain>
    </source>
</reference>
<accession>A0ABZ2NNY1</accession>
<gene>
    <name evidence="2" type="ORF">WDK88_22690</name>
</gene>
<dbReference type="EMBL" id="CP147711">
    <property type="protein sequence ID" value="WXC76326.1"/>
    <property type="molecule type" value="Genomic_DNA"/>
</dbReference>
<dbReference type="RefSeq" id="WP_338821444.1">
    <property type="nucleotide sequence ID" value="NZ_CP147708.1"/>
</dbReference>
<dbReference type="Proteomes" id="UP001432046">
    <property type="component" value="Chromosome"/>
</dbReference>
<keyword evidence="3" id="KW-1185">Reference proteome</keyword>
<evidence type="ECO:0000256" key="1">
    <source>
        <dbReference type="SAM" id="SignalP"/>
    </source>
</evidence>
<feature type="signal peptide" evidence="1">
    <location>
        <begin position="1"/>
        <end position="21"/>
    </location>
</feature>
<feature type="chain" id="PRO_5047353603" evidence="1">
    <location>
        <begin position="22"/>
        <end position="132"/>
    </location>
</feature>
<evidence type="ECO:0000313" key="3">
    <source>
        <dbReference type="Proteomes" id="UP001432046"/>
    </source>
</evidence>
<reference evidence="2" key="2">
    <citation type="submission" date="2024-03" db="EMBL/GenBank/DDBJ databases">
        <authorList>
            <person name="Bromfield E.S.P."/>
            <person name="Cloutier S."/>
        </authorList>
    </citation>
    <scope>NUCLEOTIDE SEQUENCE</scope>
    <source>
        <strain evidence="2">5S5</strain>
    </source>
</reference>
<name>A0ABZ2NNY1_9BRAD</name>
<evidence type="ECO:0000313" key="2">
    <source>
        <dbReference type="EMBL" id="WXC76326.1"/>
    </source>
</evidence>